<evidence type="ECO:0000256" key="1">
    <source>
        <dbReference type="SAM" id="MobiDB-lite"/>
    </source>
</evidence>
<accession>A0AAD3CJY0</accession>
<proteinExistence type="predicted"/>
<dbReference type="EMBL" id="BLLK01000022">
    <property type="protein sequence ID" value="GFH46154.1"/>
    <property type="molecule type" value="Genomic_DNA"/>
</dbReference>
<protein>
    <submittedName>
        <fullName evidence="2">Uncharacterized protein</fullName>
    </submittedName>
</protein>
<dbReference type="Proteomes" id="UP001054902">
    <property type="component" value="Unassembled WGS sequence"/>
</dbReference>
<comment type="caution">
    <text evidence="2">The sequence shown here is derived from an EMBL/GenBank/DDBJ whole genome shotgun (WGS) entry which is preliminary data.</text>
</comment>
<gene>
    <name evidence="2" type="ORF">CTEN210_02628</name>
</gene>
<evidence type="ECO:0000313" key="2">
    <source>
        <dbReference type="EMBL" id="GFH46154.1"/>
    </source>
</evidence>
<evidence type="ECO:0000313" key="3">
    <source>
        <dbReference type="Proteomes" id="UP001054902"/>
    </source>
</evidence>
<sequence length="250" mass="28739">MSKNNHNNSKPESKAFGEGRLNGKKLSIPMRMIDFDDKSKWQLGTTKTINSRIPDMDEAGVTINHSVTYYEIETLGTEKSMRMLFVNVNEAMEEAWSGHSRSKCNQYWSTWKGFQNGFKGEASRQVREYTEQVEALQTEKGSIISQFLFKTKVDKAKDKAKKEMLKAIRINPDLASSWSEDYIVLNDLYNDPSDKEVMDDFVKKVSDEGYVISHGKTLEGILDEMNDDEQEKYNKNVDKQTNKANKSMKN</sequence>
<organism evidence="2 3">
    <name type="scientific">Chaetoceros tenuissimus</name>
    <dbReference type="NCBI Taxonomy" id="426638"/>
    <lineage>
        <taxon>Eukaryota</taxon>
        <taxon>Sar</taxon>
        <taxon>Stramenopiles</taxon>
        <taxon>Ochrophyta</taxon>
        <taxon>Bacillariophyta</taxon>
        <taxon>Coscinodiscophyceae</taxon>
        <taxon>Chaetocerotophycidae</taxon>
        <taxon>Chaetocerotales</taxon>
        <taxon>Chaetocerotaceae</taxon>
        <taxon>Chaetoceros</taxon>
    </lineage>
</organism>
<keyword evidence="3" id="KW-1185">Reference proteome</keyword>
<reference evidence="2 3" key="1">
    <citation type="journal article" date="2021" name="Sci. Rep.">
        <title>The genome of the diatom Chaetoceros tenuissimus carries an ancient integrated fragment of an extant virus.</title>
        <authorList>
            <person name="Hongo Y."/>
            <person name="Kimura K."/>
            <person name="Takaki Y."/>
            <person name="Yoshida Y."/>
            <person name="Baba S."/>
            <person name="Kobayashi G."/>
            <person name="Nagasaki K."/>
            <person name="Hano T."/>
            <person name="Tomaru Y."/>
        </authorList>
    </citation>
    <scope>NUCLEOTIDE SEQUENCE [LARGE SCALE GENOMIC DNA]</scope>
    <source>
        <strain evidence="2 3">NIES-3715</strain>
    </source>
</reference>
<dbReference type="AlphaFoldDB" id="A0AAD3CJY0"/>
<name>A0AAD3CJY0_9STRA</name>
<feature type="region of interest" description="Disordered" evidence="1">
    <location>
        <begin position="1"/>
        <end position="21"/>
    </location>
</feature>